<accession>A0AAN5CW21</accession>
<organism evidence="1 2">
    <name type="scientific">Pristionchus mayeri</name>
    <dbReference type="NCBI Taxonomy" id="1317129"/>
    <lineage>
        <taxon>Eukaryota</taxon>
        <taxon>Metazoa</taxon>
        <taxon>Ecdysozoa</taxon>
        <taxon>Nematoda</taxon>
        <taxon>Chromadorea</taxon>
        <taxon>Rhabditida</taxon>
        <taxon>Rhabditina</taxon>
        <taxon>Diplogasteromorpha</taxon>
        <taxon>Diplogasteroidea</taxon>
        <taxon>Neodiplogasteridae</taxon>
        <taxon>Pristionchus</taxon>
    </lineage>
</organism>
<dbReference type="AlphaFoldDB" id="A0AAN5CW21"/>
<comment type="caution">
    <text evidence="1">The sequence shown here is derived from an EMBL/GenBank/DDBJ whole genome shotgun (WGS) entry which is preliminary data.</text>
</comment>
<evidence type="ECO:0000313" key="1">
    <source>
        <dbReference type="EMBL" id="GMR51545.1"/>
    </source>
</evidence>
<sequence length="125" mass="13563">NARQVIYYMIDSKPYLFGKSEFDAIDQFKTSQGIVIVNNFLKDGATEQPDLRDLASDGYYFSNGDYMTAGLQSFCKANCFCASDKIAYGGFDAAIEAAGGCYRVSSRGVPFNKAKANCANEGGIL</sequence>
<name>A0AAN5CW21_9BILA</name>
<dbReference type="EMBL" id="BTRK01000005">
    <property type="protein sequence ID" value="GMR51545.1"/>
    <property type="molecule type" value="Genomic_DNA"/>
</dbReference>
<gene>
    <name evidence="1" type="ORF">PMAYCL1PPCAC_21740</name>
</gene>
<protein>
    <submittedName>
        <fullName evidence="1">Uncharacterized protein</fullName>
    </submittedName>
</protein>
<feature type="non-terminal residue" evidence="1">
    <location>
        <position position="1"/>
    </location>
</feature>
<reference evidence="2" key="1">
    <citation type="submission" date="2022-10" db="EMBL/GenBank/DDBJ databases">
        <title>Genome assembly of Pristionchus species.</title>
        <authorList>
            <person name="Yoshida K."/>
            <person name="Sommer R.J."/>
        </authorList>
    </citation>
    <scope>NUCLEOTIDE SEQUENCE [LARGE SCALE GENOMIC DNA]</scope>
    <source>
        <strain evidence="2">RS5460</strain>
    </source>
</reference>
<dbReference type="PANTHER" id="PTHR31024">
    <property type="entry name" value="C-TYPE LECTIN"/>
    <property type="match status" value="1"/>
</dbReference>
<feature type="non-terminal residue" evidence="1">
    <location>
        <position position="125"/>
    </location>
</feature>
<dbReference type="Proteomes" id="UP001328107">
    <property type="component" value="Unassembled WGS sequence"/>
</dbReference>
<dbReference type="PANTHER" id="PTHR31024:SF3">
    <property type="entry name" value="C-TYPE LECTIN-RELATED"/>
    <property type="match status" value="1"/>
</dbReference>
<keyword evidence="2" id="KW-1185">Reference proteome</keyword>
<proteinExistence type="predicted"/>
<evidence type="ECO:0000313" key="2">
    <source>
        <dbReference type="Proteomes" id="UP001328107"/>
    </source>
</evidence>